<keyword evidence="3" id="KW-1185">Reference proteome</keyword>
<evidence type="ECO:0000313" key="3">
    <source>
        <dbReference type="Proteomes" id="UP000040576"/>
    </source>
</evidence>
<evidence type="ECO:0000313" key="2">
    <source>
        <dbReference type="EMBL" id="CEE03100.1"/>
    </source>
</evidence>
<reference evidence="2 3" key="1">
    <citation type="submission" date="2014-07" db="EMBL/GenBank/DDBJ databases">
        <authorList>
            <person name="Wibberg Daniel"/>
        </authorList>
    </citation>
    <scope>NUCLEOTIDE SEQUENCE [LARGE SCALE GENOMIC DNA]</scope>
</reference>
<feature type="region of interest" description="Disordered" evidence="1">
    <location>
        <begin position="30"/>
        <end position="53"/>
    </location>
</feature>
<sequence>MTTKRGLVAKKWSFPRKKVDENGCRRQKVEFPTQKSRREGVSSPKNRVFRPKMMTRMDLVVKKVIFPPQNDDEKGCRRQKREFFASKSRRERVSSPKKGVFHLKMPTRMGLVAKKRSFSPQNADENGSRRQKKEFFTSKCRREWISSPKRGVFRPKMMTRMDLVVKKVIFPPQNADEKGCRRQKREFFASKSRRERVSSPKSGFFRLKKSTRTGFTNLLVSKVRNSSNKSDTAD</sequence>
<organism evidence="2 3">
    <name type="scientific">Caldibacillus thermoamylovorans</name>
    <dbReference type="NCBI Taxonomy" id="35841"/>
    <lineage>
        <taxon>Bacteria</taxon>
        <taxon>Bacillati</taxon>
        <taxon>Bacillota</taxon>
        <taxon>Bacilli</taxon>
        <taxon>Bacillales</taxon>
        <taxon>Bacillaceae</taxon>
        <taxon>Caldibacillus</taxon>
    </lineage>
</organism>
<protein>
    <submittedName>
        <fullName evidence="2">Uncharacterized protein</fullName>
    </submittedName>
</protein>
<evidence type="ECO:0000256" key="1">
    <source>
        <dbReference type="SAM" id="MobiDB-lite"/>
    </source>
</evidence>
<dbReference type="EMBL" id="CCRF01000101">
    <property type="protein sequence ID" value="CEE03100.1"/>
    <property type="molecule type" value="Genomic_DNA"/>
</dbReference>
<proteinExistence type="predicted"/>
<accession>A0A090J5A5</accession>
<gene>
    <name evidence="2" type="ORF">BT1A1_3318</name>
</gene>
<dbReference type="Proteomes" id="UP000040576">
    <property type="component" value="Unassembled WGS sequence"/>
</dbReference>
<dbReference type="AlphaFoldDB" id="A0A090J5A5"/>
<name>A0A090J5A5_9BACI</name>